<feature type="domain" description="Lipocalin/cytosolic fatty-acid binding" evidence="11">
    <location>
        <begin position="46"/>
        <end position="167"/>
    </location>
</feature>
<dbReference type="GO" id="GO:0019841">
    <property type="term" value="F:retinol binding"/>
    <property type="evidence" value="ECO:0007669"/>
    <property type="project" value="UniProtKB-KW"/>
</dbReference>
<dbReference type="Proteomes" id="UP001190640">
    <property type="component" value="Chromosome 6"/>
</dbReference>
<dbReference type="PRINTS" id="PR01174">
    <property type="entry name" value="RETINOLBNDNG"/>
</dbReference>
<sequence length="208" mass="24001">MVHAEGVLAWLVLVALGLLDSRCQAERDCRVSSFKVQLNFDKYQYSGVWYAVAKKDPEGLFLQDNIIAEFSVHENGEMTARAMGRVRLFDNWDVCADMRGTFNETEDPAKFKMKYWGMAAYLQKGNDDHWVVATDYHTYALHYSCRALNEDGTCADSYSFVFSRDPHGLSPRAQSIVRQKQKELCLERQYRIIVHNGFCPWETMETIS</sequence>
<gene>
    <name evidence="13" type="primary">RBP4</name>
</gene>
<feature type="binding site" evidence="9">
    <location>
        <position position="123"/>
    </location>
    <ligand>
        <name>substrate</name>
    </ligand>
</feature>
<keyword evidence="3" id="KW-0813">Transport</keyword>
<dbReference type="Gene3D" id="2.40.128.20">
    <property type="match status" value="1"/>
</dbReference>
<dbReference type="InterPro" id="IPR012674">
    <property type="entry name" value="Calycin"/>
</dbReference>
<dbReference type="InterPro" id="IPR000566">
    <property type="entry name" value="Lipocln_cytosolic_FA-bd_dom"/>
</dbReference>
<keyword evidence="7" id="KW-0732">Signal</keyword>
<evidence type="ECO:0000256" key="9">
    <source>
        <dbReference type="PIRSR" id="PIRSR036893-51"/>
    </source>
</evidence>
<keyword evidence="4" id="KW-0964">Secreted</keyword>
<evidence type="ECO:0000256" key="4">
    <source>
        <dbReference type="ARBA" id="ARBA00022525"/>
    </source>
</evidence>
<evidence type="ECO:0000256" key="1">
    <source>
        <dbReference type="ARBA" id="ARBA00004613"/>
    </source>
</evidence>
<dbReference type="AlphaFoldDB" id="A0AA97JMC1"/>
<feature type="disulfide bond" evidence="8">
    <location>
        <begin position="29"/>
        <end position="185"/>
    </location>
</feature>
<dbReference type="SUPFAM" id="SSF50814">
    <property type="entry name" value="Lipocalins"/>
    <property type="match status" value="1"/>
</dbReference>
<keyword evidence="5" id="KW-0683">Retinol-binding</keyword>
<dbReference type="InterPro" id="IPR022272">
    <property type="entry name" value="Lipocalin_CS"/>
</dbReference>
<dbReference type="GeneID" id="129332548"/>
<dbReference type="GO" id="GO:0034632">
    <property type="term" value="F:retinol transmembrane transporter activity"/>
    <property type="evidence" value="ECO:0007669"/>
    <property type="project" value="InterPro"/>
</dbReference>
<accession>A0AA97JMC1</accession>
<name>A0AA97JMC1_EUBMA</name>
<feature type="disulfide bond" evidence="8">
    <location>
        <begin position="145"/>
        <end position="154"/>
    </location>
</feature>
<evidence type="ECO:0000256" key="10">
    <source>
        <dbReference type="RuleBase" id="RU003695"/>
    </source>
</evidence>
<feature type="disulfide bond" evidence="8">
    <location>
        <begin position="95"/>
        <end position="199"/>
    </location>
</feature>
<dbReference type="FunFam" id="2.40.128.20:FF:000004">
    <property type="entry name" value="Retinol-binding protein 4"/>
    <property type="match status" value="1"/>
</dbReference>
<evidence type="ECO:0000256" key="2">
    <source>
        <dbReference type="ARBA" id="ARBA00006889"/>
    </source>
</evidence>
<reference evidence="13" key="1">
    <citation type="submission" date="2025-08" db="UniProtKB">
        <authorList>
            <consortium name="RefSeq"/>
        </authorList>
    </citation>
    <scope>IDENTIFICATION</scope>
    <source>
        <tissue evidence="13">Blood</tissue>
    </source>
</reference>
<dbReference type="KEGG" id="emc:129332548"/>
<evidence type="ECO:0000313" key="13">
    <source>
        <dbReference type="RefSeq" id="XP_054839711.1"/>
    </source>
</evidence>
<evidence type="ECO:0000256" key="7">
    <source>
        <dbReference type="PIRNR" id="PIRNR036893"/>
    </source>
</evidence>
<evidence type="ECO:0000256" key="5">
    <source>
        <dbReference type="ARBA" id="ARBA00023072"/>
    </source>
</evidence>
<dbReference type="PIRSF" id="PIRSF500204">
    <property type="entry name" value="RBP_purpurin"/>
    <property type="match status" value="1"/>
</dbReference>
<evidence type="ECO:0000256" key="3">
    <source>
        <dbReference type="ARBA" id="ARBA00022448"/>
    </source>
</evidence>
<dbReference type="RefSeq" id="XP_054839711.1">
    <property type="nucleotide sequence ID" value="XM_054983736.1"/>
</dbReference>
<dbReference type="PIRSF" id="PIRSF036893">
    <property type="entry name" value="Lipocalin_ApoD"/>
    <property type="match status" value="1"/>
</dbReference>
<comment type="subcellular location">
    <subcellularLocation>
        <location evidence="1">Secreted</location>
    </subcellularLocation>
</comment>
<feature type="signal peptide" evidence="7">
    <location>
        <begin position="1"/>
        <end position="25"/>
    </location>
</feature>
<dbReference type="PANTHER" id="PTHR11873:SF2">
    <property type="entry name" value="RETINOL-BINDING PROTEIN 4"/>
    <property type="match status" value="1"/>
</dbReference>
<evidence type="ECO:0000259" key="11">
    <source>
        <dbReference type="Pfam" id="PF00061"/>
    </source>
</evidence>
<keyword evidence="12" id="KW-1185">Reference proteome</keyword>
<comment type="similarity">
    <text evidence="2 7 10">Belongs to the calycin superfamily. Lipocalin family.</text>
</comment>
<dbReference type="PROSITE" id="PS00213">
    <property type="entry name" value="LIPOCALIN"/>
    <property type="match status" value="1"/>
</dbReference>
<dbReference type="CTD" id="5950"/>
<evidence type="ECO:0000256" key="8">
    <source>
        <dbReference type="PIRSR" id="PIRSR036893-50"/>
    </source>
</evidence>
<dbReference type="Pfam" id="PF00061">
    <property type="entry name" value="Lipocalin"/>
    <property type="match status" value="1"/>
</dbReference>
<evidence type="ECO:0000256" key="6">
    <source>
        <dbReference type="ARBA" id="ARBA00023157"/>
    </source>
</evidence>
<proteinExistence type="inferred from homology"/>
<dbReference type="PANTHER" id="PTHR11873">
    <property type="entry name" value="RETINOL-BINDING PROTEIN 4"/>
    <property type="match status" value="1"/>
</dbReference>
<organism evidence="12 13">
    <name type="scientific">Eublepharis macularius</name>
    <name type="common">Leopard gecko</name>
    <name type="synonym">Cyrtodactylus macularius</name>
    <dbReference type="NCBI Taxonomy" id="481883"/>
    <lineage>
        <taxon>Eukaryota</taxon>
        <taxon>Metazoa</taxon>
        <taxon>Chordata</taxon>
        <taxon>Craniata</taxon>
        <taxon>Vertebrata</taxon>
        <taxon>Euteleostomi</taxon>
        <taxon>Lepidosauria</taxon>
        <taxon>Squamata</taxon>
        <taxon>Bifurcata</taxon>
        <taxon>Gekkota</taxon>
        <taxon>Eublepharidae</taxon>
        <taxon>Eublepharinae</taxon>
        <taxon>Eublepharis</taxon>
    </lineage>
</organism>
<dbReference type="GO" id="GO:0005615">
    <property type="term" value="C:extracellular space"/>
    <property type="evidence" value="ECO:0007669"/>
    <property type="project" value="UniProtKB-ARBA"/>
</dbReference>
<evidence type="ECO:0000313" key="12">
    <source>
        <dbReference type="Proteomes" id="UP001190640"/>
    </source>
</evidence>
<dbReference type="InterPro" id="IPR002449">
    <property type="entry name" value="Retinol-bd/Purpurin"/>
</dbReference>
<keyword evidence="6 8" id="KW-1015">Disulfide bond</keyword>
<protein>
    <submittedName>
        <fullName evidence="13">Retinol-binding protein 4</fullName>
    </submittedName>
</protein>
<feature type="chain" id="PRO_5041520196" evidence="7">
    <location>
        <begin position="26"/>
        <end position="208"/>
    </location>
</feature>
<dbReference type="InterPro" id="IPR022271">
    <property type="entry name" value="Lipocalin_ApoD"/>
</dbReference>